<dbReference type="InterPro" id="IPR011009">
    <property type="entry name" value="Kinase-like_dom_sf"/>
</dbReference>
<dbReference type="Proteomes" id="UP001163046">
    <property type="component" value="Unassembled WGS sequence"/>
</dbReference>
<keyword evidence="2" id="KW-0723">Serine/threonine-protein kinase</keyword>
<keyword evidence="2" id="KW-0808">Transferase</keyword>
<proteinExistence type="inferred from homology"/>
<evidence type="ECO:0000256" key="4">
    <source>
        <dbReference type="ARBA" id="ARBA00022840"/>
    </source>
</evidence>
<dbReference type="SUPFAM" id="SSF52540">
    <property type="entry name" value="P-loop containing nucleoside triphosphate hydrolases"/>
    <property type="match status" value="1"/>
</dbReference>
<keyword evidence="3 5" id="KW-0547">Nucleotide-binding</keyword>
<dbReference type="GO" id="GO:0004674">
    <property type="term" value="F:protein serine/threonine kinase activity"/>
    <property type="evidence" value="ECO:0007669"/>
    <property type="project" value="UniProtKB-KW"/>
</dbReference>
<evidence type="ECO:0000256" key="2">
    <source>
        <dbReference type="ARBA" id="ARBA00022527"/>
    </source>
</evidence>
<dbReference type="PROSITE" id="PS00108">
    <property type="entry name" value="PROTEIN_KINASE_ST"/>
    <property type="match status" value="1"/>
</dbReference>
<organism evidence="7 8">
    <name type="scientific">Desmophyllum pertusum</name>
    <dbReference type="NCBI Taxonomy" id="174260"/>
    <lineage>
        <taxon>Eukaryota</taxon>
        <taxon>Metazoa</taxon>
        <taxon>Cnidaria</taxon>
        <taxon>Anthozoa</taxon>
        <taxon>Hexacorallia</taxon>
        <taxon>Scleractinia</taxon>
        <taxon>Caryophylliina</taxon>
        <taxon>Caryophylliidae</taxon>
        <taxon>Desmophyllum</taxon>
    </lineage>
</organism>
<keyword evidence="4 5" id="KW-0067">ATP-binding</keyword>
<sequence length="777" mass="87794">MLGEVNAMLGDVSQGIVIVDSPGVGESDIMDDIVKTYLPEAFAFIYVINSANAGGIQRDRVEKLIDHVRKVSLDQHREESSSTRALFVCNKWDQVPSGEVNEVKNYIIKKINQCWPNVDPYSQIIYMSSTNASSAQALGIITDEFDALMNGIKSMVLKSIEARLQTHWRWLDYLLSRMAYHTKAFIRNSSKDRAKVIERMMLITERLLVIEKQQSSVNKELQEYLECKTDNAVSALSKYLKSSDVAEKFTSWTLDDVPNTEESWEVTKNYIQKALMKRLQDVIAAWEAESHVFADARKSLVQYFQERFNFVEGQLRGLEDSVIADDAAASPAGGPPVPDNFSVAERVIIGVTSPIWVPVGLVVLIVSVPLVGVMAVKEKLEDWNKTRQYEKDKGGFMAKASKEYLTEAAEGQHLRSYVVEQLKESHVCLKQVVARIPELIEADKLMCQQLRDENRSQKEIEDLYRPLYERSVQLSKNMAMFGIKDVRTMDISCEDLAWNDDGSSLLGTGAFASVYRGKLKLQEGEQPVALKVWKEELNDSNAGSFHAETEMLRKLNYPFIVKFYGAALKKEGDQVRGILVMELCKENLMRYIFRNPNNIPGVSSSPTTAERNVIRWAKDIVNALDFIHKKGIVHRDLKLENILLSQEYVVKVADVGVSKKANMITGTMTGTPAYVAPEVIRSSIYDSKADIYSFGIMMWEMWYGKRALLEVGGDLNTFLDKVAEGKRPSHVEDKRKPPTAWQKLMQQCWDDNAEERPSAAMCHTELTSLCQEAVPPL</sequence>
<evidence type="ECO:0000313" key="8">
    <source>
        <dbReference type="Proteomes" id="UP001163046"/>
    </source>
</evidence>
<evidence type="ECO:0000256" key="3">
    <source>
        <dbReference type="ARBA" id="ARBA00022741"/>
    </source>
</evidence>
<gene>
    <name evidence="7" type="ORF">OS493_038883</name>
</gene>
<dbReference type="Gene3D" id="1.10.510.10">
    <property type="entry name" value="Transferase(Phosphotransferase) domain 1"/>
    <property type="match status" value="1"/>
</dbReference>
<dbReference type="Gene3D" id="3.40.50.300">
    <property type="entry name" value="P-loop containing nucleotide triphosphate hydrolases"/>
    <property type="match status" value="1"/>
</dbReference>
<dbReference type="EMBL" id="MU827431">
    <property type="protein sequence ID" value="KAJ7349514.1"/>
    <property type="molecule type" value="Genomic_DNA"/>
</dbReference>
<dbReference type="AlphaFoldDB" id="A0A9W9YHB4"/>
<evidence type="ECO:0000256" key="1">
    <source>
        <dbReference type="ARBA" id="ARBA00008171"/>
    </source>
</evidence>
<dbReference type="PROSITE" id="PS50011">
    <property type="entry name" value="PROTEIN_KINASE_DOM"/>
    <property type="match status" value="1"/>
</dbReference>
<keyword evidence="8" id="KW-1185">Reference proteome</keyword>
<dbReference type="InterPro" id="IPR017441">
    <property type="entry name" value="Protein_kinase_ATP_BS"/>
</dbReference>
<dbReference type="Pfam" id="PF07714">
    <property type="entry name" value="PK_Tyr_Ser-Thr"/>
    <property type="match status" value="1"/>
</dbReference>
<keyword evidence="2" id="KW-0418">Kinase</keyword>
<dbReference type="PANTHER" id="PTHR26392:SF92">
    <property type="entry name" value="PROTEIN KINASE DOMAIN-CONTAINING PROTEIN"/>
    <property type="match status" value="1"/>
</dbReference>
<accession>A0A9W9YHB4</accession>
<feature type="binding site" evidence="5">
    <location>
        <position position="531"/>
    </location>
    <ligand>
        <name>ATP</name>
        <dbReference type="ChEBI" id="CHEBI:30616"/>
    </ligand>
</feature>
<dbReference type="InterPro" id="IPR000719">
    <property type="entry name" value="Prot_kinase_dom"/>
</dbReference>
<dbReference type="SMART" id="SM00220">
    <property type="entry name" value="S_TKc"/>
    <property type="match status" value="1"/>
</dbReference>
<dbReference type="SUPFAM" id="SSF56112">
    <property type="entry name" value="Protein kinase-like (PK-like)"/>
    <property type="match status" value="1"/>
</dbReference>
<evidence type="ECO:0000259" key="6">
    <source>
        <dbReference type="PROSITE" id="PS50011"/>
    </source>
</evidence>
<dbReference type="InterPro" id="IPR008271">
    <property type="entry name" value="Ser/Thr_kinase_AS"/>
</dbReference>
<dbReference type="PANTHER" id="PTHR26392">
    <property type="entry name" value="MITOGEN-ACTIVATED PROTEIN KINASE KINASE KINASE 7-RELATED"/>
    <property type="match status" value="1"/>
</dbReference>
<dbReference type="GO" id="GO:0005524">
    <property type="term" value="F:ATP binding"/>
    <property type="evidence" value="ECO:0007669"/>
    <property type="project" value="UniProtKB-UniRule"/>
</dbReference>
<name>A0A9W9YHB4_9CNID</name>
<dbReference type="PROSITE" id="PS00107">
    <property type="entry name" value="PROTEIN_KINASE_ATP"/>
    <property type="match status" value="1"/>
</dbReference>
<dbReference type="OrthoDB" id="5973467at2759"/>
<evidence type="ECO:0000313" key="7">
    <source>
        <dbReference type="EMBL" id="KAJ7349514.1"/>
    </source>
</evidence>
<evidence type="ECO:0000256" key="5">
    <source>
        <dbReference type="PROSITE-ProRule" id="PRU10141"/>
    </source>
</evidence>
<reference evidence="7" key="1">
    <citation type="submission" date="2023-01" db="EMBL/GenBank/DDBJ databases">
        <title>Genome assembly of the deep-sea coral Lophelia pertusa.</title>
        <authorList>
            <person name="Herrera S."/>
            <person name="Cordes E."/>
        </authorList>
    </citation>
    <scope>NUCLEOTIDE SEQUENCE</scope>
    <source>
        <strain evidence="7">USNM1676648</strain>
        <tissue evidence="7">Polyp</tissue>
    </source>
</reference>
<comment type="similarity">
    <text evidence="1">Belongs to the protein kinase superfamily. TKL Ser/Thr protein kinase family. ROCO subfamily.</text>
</comment>
<protein>
    <recommendedName>
        <fullName evidence="6">Protein kinase domain-containing protein</fullName>
    </recommendedName>
</protein>
<dbReference type="InterPro" id="IPR027417">
    <property type="entry name" value="P-loop_NTPase"/>
</dbReference>
<dbReference type="InterPro" id="IPR001245">
    <property type="entry name" value="Ser-Thr/Tyr_kinase_cat_dom"/>
</dbReference>
<feature type="domain" description="Protein kinase" evidence="6">
    <location>
        <begin position="500"/>
        <end position="766"/>
    </location>
</feature>
<comment type="caution">
    <text evidence="7">The sequence shown here is derived from an EMBL/GenBank/DDBJ whole genome shotgun (WGS) entry which is preliminary data.</text>
</comment>